<organism evidence="3 4">
    <name type="scientific">Actinoalloteichus hymeniacidonis</name>
    <dbReference type="NCBI Taxonomy" id="340345"/>
    <lineage>
        <taxon>Bacteria</taxon>
        <taxon>Bacillati</taxon>
        <taxon>Actinomycetota</taxon>
        <taxon>Actinomycetes</taxon>
        <taxon>Pseudonocardiales</taxon>
        <taxon>Pseudonocardiaceae</taxon>
        <taxon>Actinoalloteichus</taxon>
    </lineage>
</organism>
<keyword evidence="4" id="KW-1185">Reference proteome</keyword>
<comment type="catalytic activity">
    <reaction evidence="2">
        <text>oxidized coenzyme F420-(gamma-L-Glu)(n) + a quinol + H(+) = reduced coenzyme F420-(gamma-L-Glu)(n) + a quinone</text>
        <dbReference type="Rhea" id="RHEA:39663"/>
        <dbReference type="Rhea" id="RHEA-COMP:12939"/>
        <dbReference type="Rhea" id="RHEA-COMP:14378"/>
        <dbReference type="ChEBI" id="CHEBI:15378"/>
        <dbReference type="ChEBI" id="CHEBI:24646"/>
        <dbReference type="ChEBI" id="CHEBI:132124"/>
        <dbReference type="ChEBI" id="CHEBI:133980"/>
        <dbReference type="ChEBI" id="CHEBI:139511"/>
    </reaction>
</comment>
<comment type="similarity">
    <text evidence="1">Belongs to the F420H(2)-dependent quinone reductase family.</text>
</comment>
<dbReference type="Proteomes" id="UP000095210">
    <property type="component" value="Chromosome"/>
</dbReference>
<protein>
    <submittedName>
        <fullName evidence="3">Deazaflavin-dependent oxidoreductase, nitroreductase family</fullName>
    </submittedName>
</protein>
<dbReference type="InterPro" id="IPR004378">
    <property type="entry name" value="F420H2_quin_Rdtase"/>
</dbReference>
<dbReference type="KEGG" id="ahm:TL08_15365"/>
<evidence type="ECO:0000256" key="2">
    <source>
        <dbReference type="ARBA" id="ARBA00049106"/>
    </source>
</evidence>
<dbReference type="Gene3D" id="2.30.110.10">
    <property type="entry name" value="Electron Transport, Fmn-binding Protein, Chain A"/>
    <property type="match status" value="1"/>
</dbReference>
<dbReference type="NCBIfam" id="TIGR00026">
    <property type="entry name" value="hi_GC_TIGR00026"/>
    <property type="match status" value="1"/>
</dbReference>
<gene>
    <name evidence="3" type="ORF">TL08_15365</name>
</gene>
<accession>A0AAC9HQQ4</accession>
<proteinExistence type="inferred from homology"/>
<dbReference type="PANTHER" id="PTHR39428:SF1">
    <property type="entry name" value="F420H(2)-DEPENDENT QUINONE REDUCTASE RV1261C"/>
    <property type="match status" value="1"/>
</dbReference>
<dbReference type="Pfam" id="PF04075">
    <property type="entry name" value="F420H2_quin_red"/>
    <property type="match status" value="1"/>
</dbReference>
<name>A0AAC9HQQ4_9PSEU</name>
<dbReference type="AlphaFoldDB" id="A0AAC9HQQ4"/>
<reference evidence="4" key="1">
    <citation type="submission" date="2016-03" db="EMBL/GenBank/DDBJ databases">
        <title>Complete genome sequence of the type strain Actinoalloteichus hymeniacidonis DSM 45092.</title>
        <authorList>
            <person name="Schaffert L."/>
            <person name="Albersmeier A."/>
            <person name="Winkler A."/>
            <person name="Kalinowski J."/>
            <person name="Zotchev S."/>
            <person name="Ruckert C."/>
        </authorList>
    </citation>
    <scope>NUCLEOTIDE SEQUENCE [LARGE SCALE GENOMIC DNA]</scope>
    <source>
        <strain evidence="4">HPA177(T) (DSM 45092(T))</strain>
    </source>
</reference>
<dbReference type="InterPro" id="IPR012349">
    <property type="entry name" value="Split_barrel_FMN-bd"/>
</dbReference>
<dbReference type="GO" id="GO:0005886">
    <property type="term" value="C:plasma membrane"/>
    <property type="evidence" value="ECO:0007669"/>
    <property type="project" value="TreeGrafter"/>
</dbReference>
<evidence type="ECO:0000256" key="1">
    <source>
        <dbReference type="ARBA" id="ARBA00008710"/>
    </source>
</evidence>
<dbReference type="GO" id="GO:0016491">
    <property type="term" value="F:oxidoreductase activity"/>
    <property type="evidence" value="ECO:0007669"/>
    <property type="project" value="InterPro"/>
</dbReference>
<dbReference type="EMBL" id="CP014859">
    <property type="protein sequence ID" value="AOS63882.1"/>
    <property type="molecule type" value="Genomic_DNA"/>
</dbReference>
<dbReference type="GO" id="GO:0070967">
    <property type="term" value="F:coenzyme F420 binding"/>
    <property type="evidence" value="ECO:0007669"/>
    <property type="project" value="TreeGrafter"/>
</dbReference>
<evidence type="ECO:0000313" key="3">
    <source>
        <dbReference type="EMBL" id="AOS63882.1"/>
    </source>
</evidence>
<sequence length="118" mass="13265">MIRPTLLLTTQGRRSGKSRTSALVYGTDGADYLVVASNWGTERLPGWLHNLRAGGPAEVLVGRRRVAVTSREVLPEDTDHTRLWDIVNRVNRDLYRRYAKTLKRPLAVIVLTPTDSRG</sequence>
<dbReference type="PANTHER" id="PTHR39428">
    <property type="entry name" value="F420H(2)-DEPENDENT QUINONE REDUCTASE RV1261C"/>
    <property type="match status" value="1"/>
</dbReference>
<evidence type="ECO:0000313" key="4">
    <source>
        <dbReference type="Proteomes" id="UP000095210"/>
    </source>
</evidence>